<sequence>MKKYVTCGLLLLTTLFGSVMANTYIVIYATLNGRTGHAGIAIDNYQVQRLSNGKIDTVRDGTLTYYDLWPAEDDFSLARLTKDQPAQFYKLPSSIWPSAITPASLFDAGIPHREFYPCDGLLMLRSAAAADYRLKLYLNEVIRSGRPFNARFYNCCDFVADAVRELTGADINAKEVILFGNSSTPNKLCRQLMTQPGTVVLKAPGDRIKGSFLEHKLLAPKPGPSFLASH</sequence>
<feature type="signal peptide" evidence="1">
    <location>
        <begin position="1"/>
        <end position="21"/>
    </location>
</feature>
<dbReference type="AlphaFoldDB" id="A0AAJ6BEX9"/>
<keyword evidence="1" id="KW-0732">Signal</keyword>
<name>A0AAJ6BEX9_9BACT</name>
<accession>A0AAJ6BEX9</accession>
<dbReference type="EMBL" id="CP119311">
    <property type="protein sequence ID" value="WEK35045.1"/>
    <property type="molecule type" value="Genomic_DNA"/>
</dbReference>
<evidence type="ECO:0000313" key="3">
    <source>
        <dbReference type="Proteomes" id="UP001220610"/>
    </source>
</evidence>
<evidence type="ECO:0008006" key="4">
    <source>
        <dbReference type="Google" id="ProtNLM"/>
    </source>
</evidence>
<protein>
    <recommendedName>
        <fullName evidence="4">Permuted papain-like amidase YaeF/Yiix C92 family enzyme</fullName>
    </recommendedName>
</protein>
<dbReference type="Proteomes" id="UP001220610">
    <property type="component" value="Chromosome"/>
</dbReference>
<evidence type="ECO:0000313" key="2">
    <source>
        <dbReference type="EMBL" id="WEK35045.1"/>
    </source>
</evidence>
<gene>
    <name evidence="2" type="ORF">P0Y53_21360</name>
</gene>
<evidence type="ECO:0000256" key="1">
    <source>
        <dbReference type="SAM" id="SignalP"/>
    </source>
</evidence>
<feature type="chain" id="PRO_5042577705" description="Permuted papain-like amidase YaeF/Yiix C92 family enzyme" evidence="1">
    <location>
        <begin position="22"/>
        <end position="230"/>
    </location>
</feature>
<organism evidence="2 3">
    <name type="scientific">Candidatus Pseudobacter hemicellulosilyticus</name>
    <dbReference type="NCBI Taxonomy" id="3121375"/>
    <lineage>
        <taxon>Bacteria</taxon>
        <taxon>Pseudomonadati</taxon>
        <taxon>Bacteroidota</taxon>
        <taxon>Chitinophagia</taxon>
        <taxon>Chitinophagales</taxon>
        <taxon>Chitinophagaceae</taxon>
        <taxon>Pseudobacter</taxon>
    </lineage>
</organism>
<reference evidence="2" key="1">
    <citation type="submission" date="2023-03" db="EMBL/GenBank/DDBJ databases">
        <title>Andean soil-derived lignocellulolytic bacterial consortium as a source of novel taxa and putative plastic-active enzymes.</title>
        <authorList>
            <person name="Diaz-Garcia L."/>
            <person name="Chuvochina M."/>
            <person name="Feuerriegel G."/>
            <person name="Bunk B."/>
            <person name="Sproer C."/>
            <person name="Streit W.R."/>
            <person name="Rodriguez L.M."/>
            <person name="Overmann J."/>
            <person name="Jimenez D.J."/>
        </authorList>
    </citation>
    <scope>NUCLEOTIDE SEQUENCE</scope>
    <source>
        <strain evidence="2">MAG 7</strain>
    </source>
</reference>
<proteinExistence type="predicted"/>